<evidence type="ECO:0000313" key="4">
    <source>
        <dbReference type="Proteomes" id="UP001189624"/>
    </source>
</evidence>
<sequence>MNNKMWHSSAILLLFLIALTIFIPPVLAMKKDKPLIPFLNPGPYYESRPQHVWGENTFNGWTTPMPPYGGSYPSNGYGWPQWVYNSSFKTAPRPLRPSFYRSRNKGTP</sequence>
<feature type="region of interest" description="Disordered" evidence="1">
    <location>
        <begin position="89"/>
        <end position="108"/>
    </location>
</feature>
<evidence type="ECO:0000313" key="3">
    <source>
        <dbReference type="EMBL" id="CAJ1968017.1"/>
    </source>
</evidence>
<keyword evidence="4" id="KW-1185">Reference proteome</keyword>
<feature type="signal peptide" evidence="2">
    <location>
        <begin position="1"/>
        <end position="28"/>
    </location>
</feature>
<proteinExistence type="predicted"/>
<reference evidence="3" key="1">
    <citation type="submission" date="2023-10" db="EMBL/GenBank/DDBJ databases">
        <authorList>
            <person name="Domelevo Entfellner J.-B."/>
        </authorList>
    </citation>
    <scope>NUCLEOTIDE SEQUENCE</scope>
</reference>
<keyword evidence="2" id="KW-0732">Signal</keyword>
<gene>
    <name evidence="3" type="ORF">AYBTSS11_LOCUS21489</name>
</gene>
<dbReference type="EMBL" id="OY731404">
    <property type="protein sequence ID" value="CAJ1968017.1"/>
    <property type="molecule type" value="Genomic_DNA"/>
</dbReference>
<name>A0AA86VIL5_9FABA</name>
<protein>
    <submittedName>
        <fullName evidence="3">Uncharacterized protein</fullName>
    </submittedName>
</protein>
<dbReference type="Proteomes" id="UP001189624">
    <property type="component" value="Chromosome 7"/>
</dbReference>
<dbReference type="AlphaFoldDB" id="A0AA86VIL5"/>
<evidence type="ECO:0000256" key="2">
    <source>
        <dbReference type="SAM" id="SignalP"/>
    </source>
</evidence>
<feature type="chain" id="PRO_5041735222" evidence="2">
    <location>
        <begin position="29"/>
        <end position="108"/>
    </location>
</feature>
<evidence type="ECO:0000256" key="1">
    <source>
        <dbReference type="SAM" id="MobiDB-lite"/>
    </source>
</evidence>
<accession>A0AA86VIL5</accession>
<dbReference type="Gramene" id="rna-AYBTSS11_LOCUS21489">
    <property type="protein sequence ID" value="CAJ1968017.1"/>
    <property type="gene ID" value="gene-AYBTSS11_LOCUS21489"/>
</dbReference>
<organism evidence="3 4">
    <name type="scientific">Sphenostylis stenocarpa</name>
    <dbReference type="NCBI Taxonomy" id="92480"/>
    <lineage>
        <taxon>Eukaryota</taxon>
        <taxon>Viridiplantae</taxon>
        <taxon>Streptophyta</taxon>
        <taxon>Embryophyta</taxon>
        <taxon>Tracheophyta</taxon>
        <taxon>Spermatophyta</taxon>
        <taxon>Magnoliopsida</taxon>
        <taxon>eudicotyledons</taxon>
        <taxon>Gunneridae</taxon>
        <taxon>Pentapetalae</taxon>
        <taxon>rosids</taxon>
        <taxon>fabids</taxon>
        <taxon>Fabales</taxon>
        <taxon>Fabaceae</taxon>
        <taxon>Papilionoideae</taxon>
        <taxon>50 kb inversion clade</taxon>
        <taxon>NPAAA clade</taxon>
        <taxon>indigoferoid/millettioid clade</taxon>
        <taxon>Phaseoleae</taxon>
        <taxon>Sphenostylis</taxon>
    </lineage>
</organism>